<protein>
    <submittedName>
        <fullName evidence="1">Uncharacterized protein</fullName>
    </submittedName>
</protein>
<dbReference type="Proteomes" id="UP001524569">
    <property type="component" value="Unassembled WGS sequence"/>
</dbReference>
<evidence type="ECO:0000313" key="1">
    <source>
        <dbReference type="EMBL" id="MCQ8179689.1"/>
    </source>
</evidence>
<evidence type="ECO:0000313" key="2">
    <source>
        <dbReference type="Proteomes" id="UP001524569"/>
    </source>
</evidence>
<accession>A0ABT1UD65</accession>
<dbReference type="RefSeq" id="WP_256609068.1">
    <property type="nucleotide sequence ID" value="NZ_JANIBM010000001.1"/>
</dbReference>
<keyword evidence="2" id="KW-1185">Reference proteome</keyword>
<sequence length="172" mass="20177">MKTVKNVFILIVWLLLGFKLFIPAQPFLCKVYSHFVNFPTLKDATVYEGTVSVEGEEKCRRSSCSPPTYYVIDSSGKHEIYWGLPGDRYTRFPKNAIQGATGKFWFHPIFGTLQEQFITHKNEFNNPDTWEGQSFFHGIEESKSLFEEHFKYREHILIATPFFIFLIFFIEP</sequence>
<proteinExistence type="predicted"/>
<gene>
    <name evidence="1" type="ORF">NP603_01090</name>
</gene>
<comment type="caution">
    <text evidence="1">The sequence shown here is derived from an EMBL/GenBank/DDBJ whole genome shotgun (WGS) entry which is preliminary data.</text>
</comment>
<reference evidence="1 2" key="1">
    <citation type="submission" date="2022-07" db="EMBL/GenBank/DDBJ databases">
        <title>Methylomonas rivi sp. nov., Methylomonas rosea sp. nov., Methylomonas aureus sp. nov. and Methylomonas subterranea sp. nov., four novel methanotrophs isolated from a freshwater creek and the deep terrestrial subsurface.</title>
        <authorList>
            <person name="Abin C."/>
            <person name="Sankaranarayanan K."/>
            <person name="Garner C."/>
            <person name="Sindelar R."/>
            <person name="Kotary K."/>
            <person name="Garner R."/>
            <person name="Barclay S."/>
            <person name="Lawson P."/>
            <person name="Krumholz L."/>
        </authorList>
    </citation>
    <scope>NUCLEOTIDE SEQUENCE [LARGE SCALE GENOMIC DNA]</scope>
    <source>
        <strain evidence="1 2">SURF-1</strain>
    </source>
</reference>
<name>A0ABT1UD65_9GAMM</name>
<dbReference type="EMBL" id="JANIBM010000001">
    <property type="protein sequence ID" value="MCQ8179689.1"/>
    <property type="molecule type" value="Genomic_DNA"/>
</dbReference>
<organism evidence="1 2">
    <name type="scientific">Methylomonas aurea</name>
    <dbReference type="NCBI Taxonomy" id="2952224"/>
    <lineage>
        <taxon>Bacteria</taxon>
        <taxon>Pseudomonadati</taxon>
        <taxon>Pseudomonadota</taxon>
        <taxon>Gammaproteobacteria</taxon>
        <taxon>Methylococcales</taxon>
        <taxon>Methylococcaceae</taxon>
        <taxon>Methylomonas</taxon>
    </lineage>
</organism>